<organism evidence="1 2">
    <name type="scientific">Luteolibacter arcticus</name>
    <dbReference type="NCBI Taxonomy" id="1581411"/>
    <lineage>
        <taxon>Bacteria</taxon>
        <taxon>Pseudomonadati</taxon>
        <taxon>Verrucomicrobiota</taxon>
        <taxon>Verrucomicrobiia</taxon>
        <taxon>Verrucomicrobiales</taxon>
        <taxon>Verrucomicrobiaceae</taxon>
        <taxon>Luteolibacter</taxon>
    </lineage>
</organism>
<dbReference type="RefSeq" id="WP_264488254.1">
    <property type="nucleotide sequence ID" value="NZ_JAPDDT010000007.1"/>
</dbReference>
<accession>A0ABT3GL13</accession>
<protein>
    <submittedName>
        <fullName evidence="1">Uncharacterized protein</fullName>
    </submittedName>
</protein>
<dbReference type="EMBL" id="JAPDDT010000007">
    <property type="protein sequence ID" value="MCW1924146.1"/>
    <property type="molecule type" value="Genomic_DNA"/>
</dbReference>
<evidence type="ECO:0000313" key="2">
    <source>
        <dbReference type="Proteomes" id="UP001320876"/>
    </source>
</evidence>
<sequence length="594" mass="65317">MVAYQHPAGLNPLQRFRQAGSVLRGTSRADNAAWYRNALELDFQLHLRADGNRVDSRLFDRRSGQWTPGPQLSEAHATDLTLIPAFAAEIIRVAQNAKADSIGVILHLADEFATSELKPELDNPGALAELRIGIESDPKSILDDSSVSATESSWRLIPYPAAGSEAIATTVCLSRSWGAFLEELRKAGEEKNFPVITRAVSAPLVCLLALPELKRDEVTRPLIAVLPYSRFTLLAFFNEHGDLRLLRTLQHRGQRRPTNLRHAASTTAAALELADPEVFLISTGEITDPQMVADLQLVFPAASIREIDWTNTPYVTASAGIGPEPQISIGLATAPETPLASSHTFGVLRSDGWAVQDFLPVSREVAEIYPTRSEMKLLRAGRYARLGFAALAVLALVFSGLQMVDLVRKPEWGFNSDGANAQKQRLTFLSSERGRVDHWDNLLEDRSKAWATMELLSTMFPEKSGFMVKAFTHYVRPESTPGQAKAGFIREWKMSGLAREEALEQLALLNTRDGISAVFKQVADETGSASFRTDLPSRSVVVNVRTLENGSYRPSPSEEASALDDTTYPFSFDLTVTQRFESSDQLAVTLAKAP</sequence>
<keyword evidence="2" id="KW-1185">Reference proteome</keyword>
<gene>
    <name evidence="1" type="ORF">OKA05_16380</name>
</gene>
<dbReference type="Proteomes" id="UP001320876">
    <property type="component" value="Unassembled WGS sequence"/>
</dbReference>
<name>A0ABT3GL13_9BACT</name>
<reference evidence="1 2" key="1">
    <citation type="submission" date="2022-10" db="EMBL/GenBank/DDBJ databases">
        <title>Luteolibacter arcticus strain CCTCC AB 2014275, whole genome shotgun sequencing project.</title>
        <authorList>
            <person name="Zhao G."/>
            <person name="Shen L."/>
        </authorList>
    </citation>
    <scope>NUCLEOTIDE SEQUENCE [LARGE SCALE GENOMIC DNA]</scope>
    <source>
        <strain evidence="1 2">CCTCC AB 2014275</strain>
    </source>
</reference>
<evidence type="ECO:0000313" key="1">
    <source>
        <dbReference type="EMBL" id="MCW1924146.1"/>
    </source>
</evidence>
<proteinExistence type="predicted"/>
<comment type="caution">
    <text evidence="1">The sequence shown here is derived from an EMBL/GenBank/DDBJ whole genome shotgun (WGS) entry which is preliminary data.</text>
</comment>